<evidence type="ECO:0000313" key="2">
    <source>
        <dbReference type="EMBL" id="GBO29660.1"/>
    </source>
</evidence>
<name>A0A4Y2W0K5_ARAVE</name>
<accession>A0A4Y2W0K5</accession>
<proteinExistence type="predicted"/>
<protein>
    <submittedName>
        <fullName evidence="2">Uncharacterized protein</fullName>
    </submittedName>
</protein>
<keyword evidence="3" id="KW-1185">Reference proteome</keyword>
<dbReference type="Proteomes" id="UP000499080">
    <property type="component" value="Unassembled WGS sequence"/>
</dbReference>
<comment type="caution">
    <text evidence="2">The sequence shown here is derived from an EMBL/GenBank/DDBJ whole genome shotgun (WGS) entry which is preliminary data.</text>
</comment>
<reference evidence="2 3" key="1">
    <citation type="journal article" date="2019" name="Sci. Rep.">
        <title>Orb-weaving spider Araneus ventricosus genome elucidates the spidroin gene catalogue.</title>
        <authorList>
            <person name="Kono N."/>
            <person name="Nakamura H."/>
            <person name="Ohtoshi R."/>
            <person name="Moran D.A.P."/>
            <person name="Shinohara A."/>
            <person name="Yoshida Y."/>
            <person name="Fujiwara M."/>
            <person name="Mori M."/>
            <person name="Tomita M."/>
            <person name="Arakawa K."/>
        </authorList>
    </citation>
    <scope>NUCLEOTIDE SEQUENCE [LARGE SCALE GENOMIC DNA]</scope>
</reference>
<feature type="non-terminal residue" evidence="2">
    <location>
        <position position="1"/>
    </location>
</feature>
<dbReference type="EMBL" id="BGPR01052823">
    <property type="protein sequence ID" value="GBO29660.1"/>
    <property type="molecule type" value="Genomic_DNA"/>
</dbReference>
<evidence type="ECO:0000256" key="1">
    <source>
        <dbReference type="SAM" id="MobiDB-lite"/>
    </source>
</evidence>
<organism evidence="2 3">
    <name type="scientific">Araneus ventricosus</name>
    <name type="common">Orbweaver spider</name>
    <name type="synonym">Epeira ventricosa</name>
    <dbReference type="NCBI Taxonomy" id="182803"/>
    <lineage>
        <taxon>Eukaryota</taxon>
        <taxon>Metazoa</taxon>
        <taxon>Ecdysozoa</taxon>
        <taxon>Arthropoda</taxon>
        <taxon>Chelicerata</taxon>
        <taxon>Arachnida</taxon>
        <taxon>Araneae</taxon>
        <taxon>Araneomorphae</taxon>
        <taxon>Entelegynae</taxon>
        <taxon>Araneoidea</taxon>
        <taxon>Araneidae</taxon>
        <taxon>Araneus</taxon>
    </lineage>
</organism>
<dbReference type="AlphaFoldDB" id="A0A4Y2W0K5"/>
<sequence>NFLAMSPKPELAPPEEDPLPPKDDEVPAENEQAFNKIVRFFLFDLSILWKLAFRTYLENSYRC</sequence>
<feature type="region of interest" description="Disordered" evidence="1">
    <location>
        <begin position="1"/>
        <end position="27"/>
    </location>
</feature>
<gene>
    <name evidence="2" type="ORF">AVEN_217921_1</name>
</gene>
<evidence type="ECO:0000313" key="3">
    <source>
        <dbReference type="Proteomes" id="UP000499080"/>
    </source>
</evidence>